<accession>A0ABU3VTG7</accession>
<dbReference type="RefSeq" id="WP_316972499.1">
    <property type="nucleotide sequence ID" value="NZ_JAWIIJ010000002.1"/>
</dbReference>
<keyword evidence="2" id="KW-0812">Transmembrane</keyword>
<sequence>MAETDERTQQGTGAEAAPVLRPGRPADPEGRPPARPASGGTEPADDGASDGSAKEGGSPGAGGNRAEANQAEGNKDALPPPEAAPASSQPAPGSPEATASQQRKRRLLLRQCDRVLLLDFNLLAMPDWPDNYTVAAARRRRDLWLFCTTVAALVFLSGMTGFVPAWLAGGGFGAFVIILLSGIPAIRRLYSGQDSHLELVMRRHRLLKDARKHIEHLEGETGLAWQCAQMVEFNPALNSVRFRRLVELSEHRHLSRHVTRREHIRLYLIFMLESEKAYSSLQQAFLDDNQQAIDEGWASVAATPEPREEPE</sequence>
<keyword evidence="4" id="KW-1185">Reference proteome</keyword>
<feature type="region of interest" description="Disordered" evidence="1">
    <location>
        <begin position="1"/>
        <end position="104"/>
    </location>
</feature>
<evidence type="ECO:0000313" key="3">
    <source>
        <dbReference type="EMBL" id="MDV2077569.1"/>
    </source>
</evidence>
<evidence type="ECO:0000256" key="2">
    <source>
        <dbReference type="SAM" id="Phobius"/>
    </source>
</evidence>
<evidence type="ECO:0000313" key="4">
    <source>
        <dbReference type="Proteomes" id="UP001269819"/>
    </source>
</evidence>
<keyword evidence="2" id="KW-1133">Transmembrane helix</keyword>
<feature type="transmembrane region" description="Helical" evidence="2">
    <location>
        <begin position="166"/>
        <end position="186"/>
    </location>
</feature>
<organism evidence="3 4">
    <name type="scientific">Marinobacter xestospongiae</name>
    <dbReference type="NCBI Taxonomy" id="994319"/>
    <lineage>
        <taxon>Bacteria</taxon>
        <taxon>Pseudomonadati</taxon>
        <taxon>Pseudomonadota</taxon>
        <taxon>Gammaproteobacteria</taxon>
        <taxon>Pseudomonadales</taxon>
        <taxon>Marinobacteraceae</taxon>
        <taxon>Marinobacter</taxon>
    </lineage>
</organism>
<keyword evidence="2" id="KW-0472">Membrane</keyword>
<name>A0ABU3VTG7_9GAMM</name>
<protein>
    <submittedName>
        <fullName evidence="3">Uncharacterized protein</fullName>
    </submittedName>
</protein>
<dbReference type="Proteomes" id="UP001269819">
    <property type="component" value="Unassembled WGS sequence"/>
</dbReference>
<feature type="compositionally biased region" description="Low complexity" evidence="1">
    <location>
        <begin position="84"/>
        <end position="97"/>
    </location>
</feature>
<evidence type="ECO:0000256" key="1">
    <source>
        <dbReference type="SAM" id="MobiDB-lite"/>
    </source>
</evidence>
<proteinExistence type="predicted"/>
<dbReference type="EMBL" id="JAWIIJ010000002">
    <property type="protein sequence ID" value="MDV2077569.1"/>
    <property type="molecule type" value="Genomic_DNA"/>
</dbReference>
<gene>
    <name evidence="3" type="ORF">RYS15_02700</name>
</gene>
<feature type="transmembrane region" description="Helical" evidence="2">
    <location>
        <begin position="143"/>
        <end position="160"/>
    </location>
</feature>
<comment type="caution">
    <text evidence="3">The sequence shown here is derived from an EMBL/GenBank/DDBJ whole genome shotgun (WGS) entry which is preliminary data.</text>
</comment>
<reference evidence="3 4" key="1">
    <citation type="submission" date="2023-10" db="EMBL/GenBank/DDBJ databases">
        <title>Characteristics and mechanism of a salt-tolerant marine origin heterotrophic nitrifying- aerobic denitrifying bacteria Marinobacter xestospongiae HN1.</title>
        <authorList>
            <person name="Qi R."/>
        </authorList>
    </citation>
    <scope>NUCLEOTIDE SEQUENCE [LARGE SCALE GENOMIC DNA]</scope>
    <source>
        <strain evidence="3 4">HN1</strain>
    </source>
</reference>